<accession>A0A6M0SJB9</accession>
<dbReference type="Proteomes" id="UP000473574">
    <property type="component" value="Unassembled WGS sequence"/>
</dbReference>
<sequence length="223" mass="25008">MPETSGDLKEKEAANPSPPPPADTIGSFAELVKATKEYGEILFQEERFPALALVLIIVSLVIVSASIELDNYKLFLWLVTIPLLLILFFVLLPMQGRRRLKLKNDLAQLRQDHSDLLAKQETWLGKAKEAREQYSEMTVQSLDLLDSIKSRLDDIKVQLSDFLVADTSGVSEEEIRKLDEEVDRLLTHIRLNREQIDGIQARLAGVESMFDSSDGAAGFLANL</sequence>
<reference evidence="3 4" key="1">
    <citation type="journal article" date="2020" name="Microb. Ecol.">
        <title>Ecogenomics of the Marine Benthic Filamentous Cyanobacterium Adonisia.</title>
        <authorList>
            <person name="Walter J.M."/>
            <person name="Coutinho F.H."/>
            <person name="Leomil L."/>
            <person name="Hargreaves P.I."/>
            <person name="Campeao M.E."/>
            <person name="Vieira V.V."/>
            <person name="Silva B.S."/>
            <person name="Fistarol G.O."/>
            <person name="Salomon P.S."/>
            <person name="Sawabe T."/>
            <person name="Mino S."/>
            <person name="Hosokawa M."/>
            <person name="Miyashita H."/>
            <person name="Maruyama F."/>
            <person name="van Verk M.C."/>
            <person name="Dutilh B.E."/>
            <person name="Thompson C.C."/>
            <person name="Thompson F.L."/>
        </authorList>
    </citation>
    <scope>NUCLEOTIDE SEQUENCE [LARGE SCALE GENOMIC DNA]</scope>
    <source>
        <strain evidence="3 4">CCMR0082</strain>
    </source>
</reference>
<name>A0A6M0SJB9_9CYAN</name>
<feature type="region of interest" description="Disordered" evidence="1">
    <location>
        <begin position="1"/>
        <end position="22"/>
    </location>
</feature>
<organism evidence="3 4">
    <name type="scientific">Adonisia turfae CCMR0082</name>
    <dbReference type="NCBI Taxonomy" id="2304604"/>
    <lineage>
        <taxon>Bacteria</taxon>
        <taxon>Bacillati</taxon>
        <taxon>Cyanobacteriota</taxon>
        <taxon>Adonisia</taxon>
        <taxon>Adonisia turfae</taxon>
    </lineage>
</organism>
<evidence type="ECO:0000313" key="4">
    <source>
        <dbReference type="Proteomes" id="UP000473574"/>
    </source>
</evidence>
<feature type="transmembrane region" description="Helical" evidence="2">
    <location>
        <begin position="48"/>
        <end position="68"/>
    </location>
</feature>
<gene>
    <name evidence="3" type="ORF">D0962_37435</name>
</gene>
<protein>
    <submittedName>
        <fullName evidence="3">Uncharacterized protein</fullName>
    </submittedName>
</protein>
<dbReference type="RefSeq" id="WP_163671929.1">
    <property type="nucleotide sequence ID" value="NZ_QZCE01000003.1"/>
</dbReference>
<keyword evidence="2" id="KW-0472">Membrane</keyword>
<evidence type="ECO:0000256" key="1">
    <source>
        <dbReference type="SAM" id="MobiDB-lite"/>
    </source>
</evidence>
<feature type="compositionally biased region" description="Basic and acidic residues" evidence="1">
    <location>
        <begin position="1"/>
        <end position="13"/>
    </location>
</feature>
<feature type="transmembrane region" description="Helical" evidence="2">
    <location>
        <begin position="74"/>
        <end position="94"/>
    </location>
</feature>
<keyword evidence="2" id="KW-1133">Transmembrane helix</keyword>
<dbReference type="AlphaFoldDB" id="A0A6M0SJB9"/>
<evidence type="ECO:0000256" key="2">
    <source>
        <dbReference type="SAM" id="Phobius"/>
    </source>
</evidence>
<dbReference type="EMBL" id="QZCE01000003">
    <property type="protein sequence ID" value="NEZ68346.1"/>
    <property type="molecule type" value="Genomic_DNA"/>
</dbReference>
<keyword evidence="2" id="KW-0812">Transmembrane</keyword>
<comment type="caution">
    <text evidence="3">The sequence shown here is derived from an EMBL/GenBank/DDBJ whole genome shotgun (WGS) entry which is preliminary data.</text>
</comment>
<proteinExistence type="predicted"/>
<evidence type="ECO:0000313" key="3">
    <source>
        <dbReference type="EMBL" id="NEZ68346.1"/>
    </source>
</evidence>